<evidence type="ECO:0000259" key="13">
    <source>
        <dbReference type="SMART" id="SM00235"/>
    </source>
</evidence>
<keyword evidence="4" id="KW-0378">Hydrolase</keyword>
<feature type="repeat" description="Hemopexin" evidence="10">
    <location>
        <begin position="577"/>
        <end position="627"/>
    </location>
</feature>
<dbReference type="PANTHER" id="PTHR10201:SF323">
    <property type="entry name" value="MATRIX METALLOPROTEINASE-21"/>
    <property type="match status" value="1"/>
</dbReference>
<feature type="chain" id="PRO_5001830783" description="Peptidase metallopeptidase domain-containing protein" evidence="12">
    <location>
        <begin position="22"/>
        <end position="752"/>
    </location>
</feature>
<keyword evidence="6" id="KW-0482">Metalloprotease</keyword>
<comment type="cofactor">
    <cofactor evidence="8">
        <name>Ca(2+)</name>
        <dbReference type="ChEBI" id="CHEBI:29108"/>
    </cofactor>
    <text evidence="8">Can bind about 5 Ca(2+) ions per subunit.</text>
</comment>
<feature type="domain" description="Peptidase metallopeptidase" evidence="13">
    <location>
        <begin position="354"/>
        <end position="519"/>
    </location>
</feature>
<feature type="binding site" evidence="8">
    <location>
        <position position="490"/>
    </location>
    <ligand>
        <name>Zn(2+)</name>
        <dbReference type="ChEBI" id="CHEBI:29105"/>
        <label>2</label>
        <note>catalytic</note>
    </ligand>
</feature>
<dbReference type="Pfam" id="PF01471">
    <property type="entry name" value="PG_binding_1"/>
    <property type="match status" value="1"/>
</dbReference>
<dbReference type="AlphaFoldDB" id="A0A087USB1"/>
<reference evidence="14 15" key="1">
    <citation type="submission" date="2013-11" db="EMBL/GenBank/DDBJ databases">
        <title>Genome sequencing of Stegodyphus mimosarum.</title>
        <authorList>
            <person name="Bechsgaard J."/>
        </authorList>
    </citation>
    <scope>NUCLEOTIDE SEQUENCE [LARGE SCALE GENOMIC DNA]</scope>
</reference>
<feature type="binding site" evidence="8">
    <location>
        <position position="431"/>
    </location>
    <ligand>
        <name>Ca(2+)</name>
        <dbReference type="ChEBI" id="CHEBI:29108"/>
        <label>3</label>
    </ligand>
</feature>
<feature type="modified residue" description="Phosphotyrosine; by PKDCC" evidence="9">
    <location>
        <position position="616"/>
    </location>
</feature>
<dbReference type="PRINTS" id="PR00138">
    <property type="entry name" value="MATRIXIN"/>
</dbReference>
<keyword evidence="2" id="KW-0645">Protease</keyword>
<dbReference type="SUPFAM" id="SSF50923">
    <property type="entry name" value="Hemopexin-like domain"/>
    <property type="match status" value="1"/>
</dbReference>
<evidence type="ECO:0000256" key="3">
    <source>
        <dbReference type="ARBA" id="ARBA00022723"/>
    </source>
</evidence>
<dbReference type="Pfam" id="PF00413">
    <property type="entry name" value="Peptidase_M10"/>
    <property type="match status" value="1"/>
</dbReference>
<feature type="binding site" evidence="8">
    <location>
        <position position="422"/>
    </location>
    <ligand>
        <name>Zn(2+)</name>
        <dbReference type="ChEBI" id="CHEBI:29105"/>
        <label>1</label>
    </ligand>
</feature>
<keyword evidence="3 8" id="KW-0479">Metal-binding</keyword>
<evidence type="ECO:0000256" key="7">
    <source>
        <dbReference type="PIRSR" id="PIRSR621190-1"/>
    </source>
</evidence>
<evidence type="ECO:0000256" key="8">
    <source>
        <dbReference type="PIRSR" id="PIRSR621190-2"/>
    </source>
</evidence>
<dbReference type="GO" id="GO:0030198">
    <property type="term" value="P:extracellular matrix organization"/>
    <property type="evidence" value="ECO:0007669"/>
    <property type="project" value="TreeGrafter"/>
</dbReference>
<keyword evidence="15" id="KW-1185">Reference proteome</keyword>
<dbReference type="InterPro" id="IPR018487">
    <property type="entry name" value="Hemopexin-like_repeat"/>
</dbReference>
<dbReference type="InterPro" id="IPR024079">
    <property type="entry name" value="MetalloPept_cat_dom_sf"/>
</dbReference>
<feature type="binding site" evidence="8">
    <location>
        <position position="449"/>
    </location>
    <ligand>
        <name>Zn(2+)</name>
        <dbReference type="ChEBI" id="CHEBI:29105"/>
        <label>1</label>
    </ligand>
</feature>
<feature type="binding site" evidence="8">
    <location>
        <position position="698"/>
    </location>
    <ligand>
        <name>Ca(2+)</name>
        <dbReference type="ChEBI" id="CHEBI:29108"/>
        <label>4</label>
    </ligand>
</feature>
<keyword evidence="8" id="KW-0106">Calcium</keyword>
<dbReference type="OMA" id="HEQHEDM"/>
<dbReference type="GO" id="GO:0006508">
    <property type="term" value="P:proteolysis"/>
    <property type="evidence" value="ECO:0007669"/>
    <property type="project" value="UniProtKB-KW"/>
</dbReference>
<dbReference type="GO" id="GO:0004222">
    <property type="term" value="F:metalloendopeptidase activity"/>
    <property type="evidence" value="ECO:0007669"/>
    <property type="project" value="InterPro"/>
</dbReference>
<feature type="binding site" evidence="8">
    <location>
        <position position="438"/>
    </location>
    <ligand>
        <name>Zn(2+)</name>
        <dbReference type="ChEBI" id="CHEBI:29105"/>
        <label>1</label>
    </ligand>
</feature>
<feature type="compositionally biased region" description="Basic and acidic residues" evidence="11">
    <location>
        <begin position="331"/>
        <end position="340"/>
    </location>
</feature>
<evidence type="ECO:0000256" key="10">
    <source>
        <dbReference type="PROSITE-ProRule" id="PRU01011"/>
    </source>
</evidence>
<dbReference type="SMART" id="SM00235">
    <property type="entry name" value="ZnMc"/>
    <property type="match status" value="1"/>
</dbReference>
<dbReference type="Gene3D" id="1.10.101.10">
    <property type="entry name" value="PGBD-like superfamily/PGBD"/>
    <property type="match status" value="1"/>
</dbReference>
<dbReference type="Pfam" id="PF00045">
    <property type="entry name" value="Hemopexin"/>
    <property type="match status" value="2"/>
</dbReference>
<feature type="binding site" evidence="8">
    <location>
        <position position="454"/>
    </location>
    <ligand>
        <name>Ca(2+)</name>
        <dbReference type="ChEBI" id="CHEBI:29108"/>
        <label>3</label>
    </ligand>
</feature>
<feature type="non-terminal residue" evidence="14">
    <location>
        <position position="752"/>
    </location>
</feature>
<dbReference type="Gene3D" id="3.40.390.10">
    <property type="entry name" value="Collagenase (Catalytic Domain)"/>
    <property type="match status" value="1"/>
</dbReference>
<evidence type="ECO:0000313" key="14">
    <source>
        <dbReference type="EMBL" id="KFM80250.1"/>
    </source>
</evidence>
<feature type="binding site" evidence="8">
    <location>
        <position position="430"/>
    </location>
    <ligand>
        <name>Ca(2+)</name>
        <dbReference type="ChEBI" id="CHEBI:29108"/>
        <label>3</label>
    </ligand>
</feature>
<comment type="cofactor">
    <cofactor evidence="8">
        <name>Zn(2+)</name>
        <dbReference type="ChEBI" id="CHEBI:29105"/>
    </cofactor>
    <text evidence="8">Binds 2 Zn(2+) ions per subunit.</text>
</comment>
<dbReference type="CDD" id="cd04278">
    <property type="entry name" value="ZnMc_MMP"/>
    <property type="match status" value="1"/>
</dbReference>
<feature type="binding site" evidence="8">
    <location>
        <position position="700"/>
    </location>
    <ligand>
        <name>Ca(2+)</name>
        <dbReference type="ChEBI" id="CHEBI:29108"/>
        <label>5</label>
    </ligand>
</feature>
<dbReference type="GO" id="GO:0030574">
    <property type="term" value="P:collagen catabolic process"/>
    <property type="evidence" value="ECO:0007669"/>
    <property type="project" value="TreeGrafter"/>
</dbReference>
<dbReference type="EMBL" id="KK121336">
    <property type="protein sequence ID" value="KFM80250.1"/>
    <property type="molecule type" value="Genomic_DNA"/>
</dbReference>
<dbReference type="InterPro" id="IPR021190">
    <property type="entry name" value="Pept_M10A"/>
</dbReference>
<gene>
    <name evidence="14" type="ORF">X975_24386</name>
</gene>
<comment type="similarity">
    <text evidence="1">Belongs to the peptidase M10A family.</text>
</comment>
<dbReference type="MEROPS" id="M10.026"/>
<dbReference type="InterPro" id="IPR036365">
    <property type="entry name" value="PGBD-like_sf"/>
</dbReference>
<evidence type="ECO:0000313" key="15">
    <source>
        <dbReference type="Proteomes" id="UP000054359"/>
    </source>
</evidence>
<dbReference type="STRING" id="407821.A0A087USB1"/>
<evidence type="ECO:0000256" key="5">
    <source>
        <dbReference type="ARBA" id="ARBA00022833"/>
    </source>
</evidence>
<dbReference type="InterPro" id="IPR036375">
    <property type="entry name" value="Hemopexin-like_dom_sf"/>
</dbReference>
<evidence type="ECO:0000256" key="4">
    <source>
        <dbReference type="ARBA" id="ARBA00022801"/>
    </source>
</evidence>
<feature type="repeat" description="Hemopexin" evidence="10">
    <location>
        <begin position="636"/>
        <end position="687"/>
    </location>
</feature>
<organism evidence="14 15">
    <name type="scientific">Stegodyphus mimosarum</name>
    <name type="common">African social velvet spider</name>
    <dbReference type="NCBI Taxonomy" id="407821"/>
    <lineage>
        <taxon>Eukaryota</taxon>
        <taxon>Metazoa</taxon>
        <taxon>Ecdysozoa</taxon>
        <taxon>Arthropoda</taxon>
        <taxon>Chelicerata</taxon>
        <taxon>Arachnida</taxon>
        <taxon>Araneae</taxon>
        <taxon>Araneomorphae</taxon>
        <taxon>Entelegynae</taxon>
        <taxon>Eresoidea</taxon>
        <taxon>Eresidae</taxon>
        <taxon>Stegodyphus</taxon>
    </lineage>
</organism>
<feature type="binding site" evidence="8">
    <location>
        <position position="454"/>
    </location>
    <ligand>
        <name>Ca(2+)</name>
        <dbReference type="ChEBI" id="CHEBI:29108"/>
        <label>1</label>
    </ligand>
</feature>
<proteinExistence type="inferred from homology"/>
<feature type="active site" evidence="7">
    <location>
        <position position="473"/>
    </location>
</feature>
<feature type="region of interest" description="Disordered" evidence="11">
    <location>
        <begin position="331"/>
        <end position="352"/>
    </location>
</feature>
<dbReference type="GO" id="GO:0008270">
    <property type="term" value="F:zinc ion binding"/>
    <property type="evidence" value="ECO:0007669"/>
    <property type="project" value="InterPro"/>
</dbReference>
<dbReference type="InterPro" id="IPR033739">
    <property type="entry name" value="M10A_MMP"/>
</dbReference>
<dbReference type="PROSITE" id="PS51642">
    <property type="entry name" value="HEMOPEXIN_2"/>
    <property type="match status" value="4"/>
</dbReference>
<name>A0A087USB1_STEMI</name>
<dbReference type="Proteomes" id="UP000054359">
    <property type="component" value="Unassembled WGS sequence"/>
</dbReference>
<dbReference type="GO" id="GO:0031012">
    <property type="term" value="C:extracellular matrix"/>
    <property type="evidence" value="ECO:0007669"/>
    <property type="project" value="InterPro"/>
</dbReference>
<feature type="repeat" description="Hemopexin" evidence="10">
    <location>
        <begin position="694"/>
        <end position="747"/>
    </location>
</feature>
<feature type="binding site" evidence="8">
    <location>
        <position position="581"/>
    </location>
    <ligand>
        <name>Ca(2+)</name>
        <dbReference type="ChEBI" id="CHEBI:29108"/>
        <label>4</label>
    </ligand>
</feature>
<feature type="binding site" evidence="8">
    <location>
        <position position="476"/>
    </location>
    <ligand>
        <name>Zn(2+)</name>
        <dbReference type="ChEBI" id="CHEBI:29105"/>
        <label>2</label>
        <note>catalytic</note>
    </ligand>
</feature>
<dbReference type="InterPro" id="IPR006026">
    <property type="entry name" value="Peptidase_Metallo"/>
</dbReference>
<dbReference type="SUPFAM" id="SSF47090">
    <property type="entry name" value="PGBD-like"/>
    <property type="match status" value="1"/>
</dbReference>
<feature type="binding site" evidence="8">
    <location>
        <position position="482"/>
    </location>
    <ligand>
        <name>Zn(2+)</name>
        <dbReference type="ChEBI" id="CHEBI:29105"/>
        <label>2</label>
        <note>catalytic</note>
    </ligand>
</feature>
<sequence>MQKSFLETGLLLFALLTWVVCEEFFHMRNRQDNIQYRTMEDKNIVTSTEKAEEILKRYGYLRCGRRKGSGLRHKEGRQGGRRCSGEEIKQAVRLYQHTYNMPVTGKLDKATLRMMSESRCGNPDDENKAVPFKPMINPKRRHWRKGHSYQPLARHKRDIFFEVTNLGKDGHILSFPTQPYQSENAEQIDWINAADNLHRNEPVAHHLEQKDVFSRLVDSSEDLSNRYHLQINGQNELFPAFPKITRRQKLLGDVYLMKDVSPVSTKVGRSSAFSGRTNILPQRADPVRELLMGDRKPTSEEPLPAGTSITRRKRWLERYLKDLESGALDKRLHEQHEDMQRRRRRKRSVASGVEGQSFTNEVVTWRLIGSAYSNQLAVNTQRAALALAFRMWSEVIPLVFQEDIRSPVDDVDVLIAFGRGEHLNCPNHFDGFGGQLSHAIKMSANAEIHVDDDEYLTVGSDQGTNLVKVAVHEVGHALGLFHTSRNYSIMYAIYSQVIPNNNFELGWEDRKLVQNIYGICKVRFSTVFDWVRRRPDGQLIYNTYFFRDNRYWMYENRYNRTRYGDPLHIMPEWKGIPDDVDGYAHVWTYTQDSAYFFKGHHFWLYNSAEDRVAAGYPKNISSEFRAIRGSSFPNIPGNLDSVFFDKRDGNLYFFKGNQVYAYDVSRGNEGCCLPGYPKHLHQEFPSVHKESSLPSYLDAVYYSYTDRSMYFFKGIYYWHNVAFNPLDRRRTNKIRGPWLISSKWYDICDVEA</sequence>
<keyword evidence="5 8" id="KW-0862">Zinc</keyword>
<evidence type="ECO:0000256" key="11">
    <source>
        <dbReference type="SAM" id="MobiDB-lite"/>
    </source>
</evidence>
<evidence type="ECO:0000256" key="6">
    <source>
        <dbReference type="ARBA" id="ARBA00023049"/>
    </source>
</evidence>
<dbReference type="InterPro" id="IPR001818">
    <property type="entry name" value="Pept_M10_metallopeptidase"/>
</dbReference>
<protein>
    <recommendedName>
        <fullName evidence="13">Peptidase metallopeptidase domain-containing protein</fullName>
    </recommendedName>
</protein>
<feature type="repeat" description="Hemopexin" evidence="10">
    <location>
        <begin position="525"/>
        <end position="576"/>
    </location>
</feature>
<feature type="binding site" evidence="8">
    <location>
        <position position="472"/>
    </location>
    <ligand>
        <name>Zn(2+)</name>
        <dbReference type="ChEBI" id="CHEBI:29105"/>
        <label>2</label>
        <note>catalytic</note>
    </ligand>
</feature>
<dbReference type="PANTHER" id="PTHR10201">
    <property type="entry name" value="MATRIX METALLOPROTEINASE"/>
    <property type="match status" value="1"/>
</dbReference>
<accession>A0A087USB1</accession>
<dbReference type="InterPro" id="IPR036366">
    <property type="entry name" value="PGBDSf"/>
</dbReference>
<dbReference type="Gene3D" id="2.110.10.10">
    <property type="entry name" value="Hemopexin-like domain"/>
    <property type="match status" value="2"/>
</dbReference>
<dbReference type="OrthoDB" id="406838at2759"/>
<feature type="binding site" evidence="8">
    <location>
        <position position="452"/>
    </location>
    <ligand>
        <name>Ca(2+)</name>
        <dbReference type="ChEBI" id="CHEBI:29108"/>
        <label>1</label>
    </ligand>
</feature>
<feature type="signal peptide" evidence="12">
    <location>
        <begin position="1"/>
        <end position="21"/>
    </location>
</feature>
<dbReference type="InterPro" id="IPR002477">
    <property type="entry name" value="Peptidoglycan-bd-like"/>
</dbReference>
<dbReference type="SUPFAM" id="SSF55486">
    <property type="entry name" value="Metalloproteases ('zincins'), catalytic domain"/>
    <property type="match status" value="1"/>
</dbReference>
<feature type="binding site" evidence="8">
    <location>
        <position position="412"/>
    </location>
    <ligand>
        <name>Ca(2+)</name>
        <dbReference type="ChEBI" id="CHEBI:29108"/>
        <label>2</label>
    </ligand>
</feature>
<dbReference type="SMART" id="SM00120">
    <property type="entry name" value="HX"/>
    <property type="match status" value="4"/>
</dbReference>
<evidence type="ECO:0000256" key="9">
    <source>
        <dbReference type="PIRSR" id="PIRSR621190-4"/>
    </source>
</evidence>
<keyword evidence="12" id="KW-0732">Signal</keyword>
<feature type="binding site" evidence="8">
    <location>
        <position position="451"/>
    </location>
    <ligand>
        <name>Ca(2+)</name>
        <dbReference type="ChEBI" id="CHEBI:29108"/>
        <label>3</label>
    </ligand>
</feature>
<evidence type="ECO:0000256" key="1">
    <source>
        <dbReference type="ARBA" id="ARBA00010370"/>
    </source>
</evidence>
<evidence type="ECO:0000256" key="2">
    <source>
        <dbReference type="ARBA" id="ARBA00022670"/>
    </source>
</evidence>
<evidence type="ECO:0000256" key="12">
    <source>
        <dbReference type="SAM" id="SignalP"/>
    </source>
</evidence>